<keyword evidence="2" id="KW-0597">Phosphoprotein</keyword>
<feature type="domain" description="HPt" evidence="3">
    <location>
        <begin position="12"/>
        <end position="110"/>
    </location>
</feature>
<dbReference type="PROSITE" id="PS50894">
    <property type="entry name" value="HPT"/>
    <property type="match status" value="1"/>
</dbReference>
<dbReference type="InterPro" id="IPR008207">
    <property type="entry name" value="Sig_transdc_His_kin_Hpt_dom"/>
</dbReference>
<evidence type="ECO:0000313" key="4">
    <source>
        <dbReference type="EMBL" id="WGV15149.1"/>
    </source>
</evidence>
<name>A0ABY8Q2T3_9RHOB</name>
<proteinExistence type="predicted"/>
<evidence type="ECO:0000256" key="1">
    <source>
        <dbReference type="ARBA" id="ARBA00023012"/>
    </source>
</evidence>
<keyword evidence="5" id="KW-1185">Reference proteome</keyword>
<dbReference type="EMBL" id="CP124535">
    <property type="protein sequence ID" value="WGV15149.1"/>
    <property type="molecule type" value="Genomic_DNA"/>
</dbReference>
<protein>
    <submittedName>
        <fullName evidence="4">Hpt domain-containing protein</fullName>
    </submittedName>
</protein>
<evidence type="ECO:0000313" key="5">
    <source>
        <dbReference type="Proteomes" id="UP001230978"/>
    </source>
</evidence>
<sequence>MTAVGLWVGQNADHPLARADRMFRMAAGERLDILNSGWMQLESGHDPAPARNDIRIVAHKIAGVAASLGHTRLGEIADEVEQLCTKDAAPKVLQRALREFMSLLAELTED</sequence>
<evidence type="ECO:0000259" key="3">
    <source>
        <dbReference type="PROSITE" id="PS50894"/>
    </source>
</evidence>
<dbReference type="RefSeq" id="WP_281464280.1">
    <property type="nucleotide sequence ID" value="NZ_CP124535.1"/>
</dbReference>
<feature type="modified residue" description="Phosphohistidine" evidence="2">
    <location>
        <position position="59"/>
    </location>
</feature>
<reference evidence="4 5" key="1">
    <citation type="submission" date="2023-04" db="EMBL/GenBank/DDBJ databases">
        <title>YMD61, complete Genome.</title>
        <authorList>
            <person name="Zhang J."/>
        </authorList>
    </citation>
    <scope>NUCLEOTIDE SEQUENCE [LARGE SCALE GENOMIC DNA]</scope>
    <source>
        <strain evidence="4 5">YMD61</strain>
    </source>
</reference>
<dbReference type="Gene3D" id="1.20.120.160">
    <property type="entry name" value="HPT domain"/>
    <property type="match status" value="1"/>
</dbReference>
<dbReference type="SUPFAM" id="SSF47226">
    <property type="entry name" value="Histidine-containing phosphotransfer domain, HPT domain"/>
    <property type="match status" value="1"/>
</dbReference>
<organism evidence="4 5">
    <name type="scientific">Fuscovulum ytuae</name>
    <dbReference type="NCBI Taxonomy" id="3042299"/>
    <lineage>
        <taxon>Bacteria</taxon>
        <taxon>Pseudomonadati</taxon>
        <taxon>Pseudomonadota</taxon>
        <taxon>Alphaproteobacteria</taxon>
        <taxon>Rhodobacterales</taxon>
        <taxon>Paracoccaceae</taxon>
        <taxon>Fuscovulum</taxon>
    </lineage>
</organism>
<accession>A0ABY8Q2T3</accession>
<evidence type="ECO:0000256" key="2">
    <source>
        <dbReference type="PROSITE-ProRule" id="PRU00110"/>
    </source>
</evidence>
<dbReference type="InterPro" id="IPR036641">
    <property type="entry name" value="HPT_dom_sf"/>
</dbReference>
<gene>
    <name evidence="4" type="ORF">QF092_12790</name>
</gene>
<keyword evidence="1" id="KW-0902">Two-component regulatory system</keyword>
<dbReference type="Pfam" id="PF01627">
    <property type="entry name" value="Hpt"/>
    <property type="match status" value="1"/>
</dbReference>
<dbReference type="Proteomes" id="UP001230978">
    <property type="component" value="Chromosome"/>
</dbReference>